<dbReference type="EMBL" id="SJCY01000003">
    <property type="protein sequence ID" value="TDG36885.1"/>
    <property type="molecule type" value="Genomic_DNA"/>
</dbReference>
<dbReference type="OrthoDB" id="9995481at2"/>
<protein>
    <submittedName>
        <fullName evidence="1">Uncharacterized protein</fullName>
    </submittedName>
</protein>
<dbReference type="Proteomes" id="UP000295668">
    <property type="component" value="Unassembled WGS sequence"/>
</dbReference>
<dbReference type="RefSeq" id="WP_133261831.1">
    <property type="nucleotide sequence ID" value="NZ_SJCY01000003.1"/>
</dbReference>
<comment type="caution">
    <text evidence="1">The sequence shown here is derived from an EMBL/GenBank/DDBJ whole genome shotgun (WGS) entry which is preliminary data.</text>
</comment>
<sequence length="132" mass="15185">MIPEKLAELIKLLTEKTKNKKAIWNKGSSDSQFKISVSDGISMTISSFQNNWDEHFEVVVFNNNGTAIQKYITDNSSTIEDFQLLTEFHQAANNEYYKIDETMDELLKSIKSDEVIGNKEIELNNEEDNLPF</sequence>
<dbReference type="AlphaFoldDB" id="A0A4R5MNJ2"/>
<evidence type="ECO:0000313" key="2">
    <source>
        <dbReference type="Proteomes" id="UP000295668"/>
    </source>
</evidence>
<evidence type="ECO:0000313" key="1">
    <source>
        <dbReference type="EMBL" id="TDG36885.1"/>
    </source>
</evidence>
<gene>
    <name evidence="1" type="ORF">EZJ43_06290</name>
</gene>
<keyword evidence="2" id="KW-1185">Reference proteome</keyword>
<accession>A0A4R5MNJ2</accession>
<proteinExistence type="predicted"/>
<organism evidence="1 2">
    <name type="scientific">Pedobacter changchengzhani</name>
    <dbReference type="NCBI Taxonomy" id="2529274"/>
    <lineage>
        <taxon>Bacteria</taxon>
        <taxon>Pseudomonadati</taxon>
        <taxon>Bacteroidota</taxon>
        <taxon>Sphingobacteriia</taxon>
        <taxon>Sphingobacteriales</taxon>
        <taxon>Sphingobacteriaceae</taxon>
        <taxon>Pedobacter</taxon>
    </lineage>
</organism>
<reference evidence="1 2" key="1">
    <citation type="submission" date="2019-02" db="EMBL/GenBank/DDBJ databases">
        <title>Pedobacter sp. nov., a novel speices isolated from soil of pinguins habitat in Antarcitica.</title>
        <authorList>
            <person name="He R.-H."/>
        </authorList>
    </citation>
    <scope>NUCLEOTIDE SEQUENCE [LARGE SCALE GENOMIC DNA]</scope>
    <source>
        <strain evidence="1 2">E01020</strain>
    </source>
</reference>
<name>A0A4R5MNJ2_9SPHI</name>